<feature type="region of interest" description="Disordered" evidence="1">
    <location>
        <begin position="85"/>
        <end position="117"/>
    </location>
</feature>
<sequence length="407" mass="44493">MAAVYASWVQEQACRVKGTPSPAIIDDWCRFLAHHGCDKKKITIAWMQAALNALDNWCKYMSAERVRNVRMGIVTEIAKRFPENDAMDIDEHRNPDSARGKKTRGSAASNHDSSKAPVCRVCGSCQHLSDNCPGQTYGFDPRSSPDSSHENETEYDYQGSPHFTVPKLRTRQVGFTRDDSDKTPRGQDVSMGGTAPRTVTHGKLDLSAAMERVDLNLDTGTATQTPVAQGAIVIDETGLRVDLMNATQLKALREADAFLDDLAISMAKAQKAAEEAAARGEPPTPPTQYVPTGPKSSGTRNRVPMGGQLVEPGRPKPKVQPAEDVEMTDSCSPEKLPKEAQTAAEVKAGDKAPKVKSILEKVIEREGLIHFPKVKRKTALEMWDEVDARREAEEAAAREKSGETEAN</sequence>
<keyword evidence="3" id="KW-1185">Reference proteome</keyword>
<feature type="region of interest" description="Disordered" evidence="1">
    <location>
        <begin position="136"/>
        <end position="162"/>
    </location>
</feature>
<feature type="region of interest" description="Disordered" evidence="1">
    <location>
        <begin position="273"/>
        <end position="339"/>
    </location>
</feature>
<organism evidence="2 3">
    <name type="scientific">Ophiocordyceps camponoti-floridani</name>
    <dbReference type="NCBI Taxonomy" id="2030778"/>
    <lineage>
        <taxon>Eukaryota</taxon>
        <taxon>Fungi</taxon>
        <taxon>Dikarya</taxon>
        <taxon>Ascomycota</taxon>
        <taxon>Pezizomycotina</taxon>
        <taxon>Sordariomycetes</taxon>
        <taxon>Hypocreomycetidae</taxon>
        <taxon>Hypocreales</taxon>
        <taxon>Ophiocordycipitaceae</taxon>
        <taxon>Ophiocordyceps</taxon>
    </lineage>
</organism>
<dbReference type="EMBL" id="JAACLJ010000004">
    <property type="protein sequence ID" value="KAF4587356.1"/>
    <property type="molecule type" value="Genomic_DNA"/>
</dbReference>
<protein>
    <submittedName>
        <fullName evidence="2">Uncharacterized protein</fullName>
    </submittedName>
</protein>
<proteinExistence type="predicted"/>
<feature type="compositionally biased region" description="Basic and acidic residues" evidence="1">
    <location>
        <begin position="85"/>
        <end position="99"/>
    </location>
</feature>
<comment type="caution">
    <text evidence="2">The sequence shown here is derived from an EMBL/GenBank/DDBJ whole genome shotgun (WGS) entry which is preliminary data.</text>
</comment>
<reference evidence="2 3" key="1">
    <citation type="journal article" date="2020" name="G3 (Bethesda)">
        <title>Genetic Underpinnings of Host Manipulation by Ophiocordyceps as Revealed by Comparative Transcriptomics.</title>
        <authorList>
            <person name="Will I."/>
            <person name="Das B."/>
            <person name="Trinh T."/>
            <person name="Brachmann A."/>
            <person name="Ohm R.A."/>
            <person name="de Bekker C."/>
        </authorList>
    </citation>
    <scope>NUCLEOTIDE SEQUENCE [LARGE SCALE GENOMIC DNA]</scope>
    <source>
        <strain evidence="2 3">EC05</strain>
    </source>
</reference>
<feature type="compositionally biased region" description="Polar residues" evidence="1">
    <location>
        <begin position="289"/>
        <end position="300"/>
    </location>
</feature>
<evidence type="ECO:0000313" key="2">
    <source>
        <dbReference type="EMBL" id="KAF4587356.1"/>
    </source>
</evidence>
<evidence type="ECO:0000256" key="1">
    <source>
        <dbReference type="SAM" id="MobiDB-lite"/>
    </source>
</evidence>
<feature type="compositionally biased region" description="Basic and acidic residues" evidence="1">
    <location>
        <begin position="176"/>
        <end position="185"/>
    </location>
</feature>
<dbReference type="OrthoDB" id="5151375at2759"/>
<accession>A0A8H4Q6I9</accession>
<feature type="region of interest" description="Disordered" evidence="1">
    <location>
        <begin position="176"/>
        <end position="199"/>
    </location>
</feature>
<gene>
    <name evidence="2" type="ORF">GQ602_004049</name>
</gene>
<name>A0A8H4Q6I9_9HYPO</name>
<evidence type="ECO:0000313" key="3">
    <source>
        <dbReference type="Proteomes" id="UP000562929"/>
    </source>
</evidence>
<dbReference type="AlphaFoldDB" id="A0A8H4Q6I9"/>
<dbReference type="Proteomes" id="UP000562929">
    <property type="component" value="Unassembled WGS sequence"/>
</dbReference>